<proteinExistence type="predicted"/>
<name>A0ABP3GAX3_9ALTE</name>
<dbReference type="Gene3D" id="3.50.50.60">
    <property type="entry name" value="FAD/NAD(P)-binding domain"/>
    <property type="match status" value="1"/>
</dbReference>
<dbReference type="InterPro" id="IPR036188">
    <property type="entry name" value="FAD/NAD-bd_sf"/>
</dbReference>
<keyword evidence="2" id="KW-1185">Reference proteome</keyword>
<organism evidence="1 2">
    <name type="scientific">Bowmanella denitrificans</name>
    <dbReference type="NCBI Taxonomy" id="366582"/>
    <lineage>
        <taxon>Bacteria</taxon>
        <taxon>Pseudomonadati</taxon>
        <taxon>Pseudomonadota</taxon>
        <taxon>Gammaproteobacteria</taxon>
        <taxon>Alteromonadales</taxon>
        <taxon>Alteromonadaceae</taxon>
        <taxon>Bowmanella</taxon>
    </lineage>
</organism>
<evidence type="ECO:0000313" key="1">
    <source>
        <dbReference type="EMBL" id="GAA0340962.1"/>
    </source>
</evidence>
<accession>A0ABP3GAX3</accession>
<dbReference type="InterPro" id="IPR050816">
    <property type="entry name" value="Flavin-dep_Halogenase_NPB"/>
</dbReference>
<reference evidence="2" key="1">
    <citation type="journal article" date="2019" name="Int. J. Syst. Evol. Microbiol.">
        <title>The Global Catalogue of Microorganisms (GCM) 10K type strain sequencing project: providing services to taxonomists for standard genome sequencing and annotation.</title>
        <authorList>
            <consortium name="The Broad Institute Genomics Platform"/>
            <consortium name="The Broad Institute Genome Sequencing Center for Infectious Disease"/>
            <person name="Wu L."/>
            <person name="Ma J."/>
        </authorList>
    </citation>
    <scope>NUCLEOTIDE SEQUENCE [LARGE SCALE GENOMIC DNA]</scope>
    <source>
        <strain evidence="2">JCM 13378</strain>
    </source>
</reference>
<protein>
    <submittedName>
        <fullName evidence="1">Tryptophan 7-halogenase</fullName>
    </submittedName>
</protein>
<evidence type="ECO:0000313" key="2">
    <source>
        <dbReference type="Proteomes" id="UP001501757"/>
    </source>
</evidence>
<dbReference type="RefSeq" id="WP_343840614.1">
    <property type="nucleotide sequence ID" value="NZ_BAAAEI010000001.1"/>
</dbReference>
<dbReference type="SUPFAM" id="SSF51905">
    <property type="entry name" value="FAD/NAD(P)-binding domain"/>
    <property type="match status" value="1"/>
</dbReference>
<dbReference type="Pfam" id="PF04820">
    <property type="entry name" value="Trp_halogenase"/>
    <property type="match status" value="1"/>
</dbReference>
<dbReference type="PANTHER" id="PTHR43747:SF4">
    <property type="entry name" value="FLAVIN-DEPENDENT TRYPTOPHAN HALOGENASE"/>
    <property type="match status" value="1"/>
</dbReference>
<comment type="caution">
    <text evidence="1">The sequence shown here is derived from an EMBL/GenBank/DDBJ whole genome shotgun (WGS) entry which is preliminary data.</text>
</comment>
<dbReference type="Proteomes" id="UP001501757">
    <property type="component" value="Unassembled WGS sequence"/>
</dbReference>
<sequence length="512" mass="57714">MGNAQCNIVIVGGGSAGWLTAGILAAEYLHTPGIHITLIESSDISSIGVGEGTWPSMRTTLQRIGISETDLIRCCNASFKQGSLFRQWRNNDAQDLYHHPFSPPVAAVEFDIYPHWQPYQQQIDFAHAVSPQPRLIEAGLAPKQISTPEYAFVCNYGYHLDAGKFVELLRRHCTDKLAVRHIIDNVIAVHGQPDAPIRAVQTEQHGEISGELFIDCSGFAALLIEQHFKIGLHQQNKVLFNDTALAIQVPYTDPQQPIASATLSSARQAGWIWDIGLQNRRGVGYVYSSAHTSDEAAQQTLSEYIGEQGQDLSFRKIPIRSGYRQKLWHHNCVAIGLSAGFVEPLEASALVLIELSARFVAEQLPLNGADLSLVRDRFNSTFAYRWQQIVDFLKLHYVLSSRDDSDYWQDNRQPDSIPDSLQHLLTFWQHNMPSRYDFPQAEEMFPSASFQYIYYGMGKHSQLTARQSIQRYQQRAQEEFRQTAQKARQLVSQLPGNRALIEKIQAHGLQTL</sequence>
<gene>
    <name evidence="1" type="ORF">GCM10009092_01830</name>
</gene>
<dbReference type="PIRSF" id="PIRSF011396">
    <property type="entry name" value="Trp_halogenase"/>
    <property type="match status" value="1"/>
</dbReference>
<dbReference type="InterPro" id="IPR006905">
    <property type="entry name" value="Flavin_halogenase"/>
</dbReference>
<dbReference type="PANTHER" id="PTHR43747">
    <property type="entry name" value="FAD-BINDING PROTEIN"/>
    <property type="match status" value="1"/>
</dbReference>
<dbReference type="EMBL" id="BAAAEI010000001">
    <property type="protein sequence ID" value="GAA0340962.1"/>
    <property type="molecule type" value="Genomic_DNA"/>
</dbReference>
<dbReference type="InterPro" id="IPR033856">
    <property type="entry name" value="Trp_halogen"/>
</dbReference>